<dbReference type="AlphaFoldDB" id="A0A8H7UKD6"/>
<evidence type="ECO:0000256" key="4">
    <source>
        <dbReference type="ARBA" id="ARBA00022438"/>
    </source>
</evidence>
<comment type="catalytic activity">
    <reaction evidence="1">
        <text>Release of an N-terminal amino acid, Xaa-|-Yaa-, in which Xaa is preferably Leu, but may be other amino acids including Pro although not Arg or Lys, and Yaa may be Pro. Amino acid amides and methyl esters are also readily hydrolyzed, but rates on arylamides are exceedingly low.</text>
        <dbReference type="EC" id="3.4.11.1"/>
    </reaction>
</comment>
<evidence type="ECO:0000256" key="3">
    <source>
        <dbReference type="ARBA" id="ARBA00009528"/>
    </source>
</evidence>
<dbReference type="Gene3D" id="3.40.630.10">
    <property type="entry name" value="Zn peptidases"/>
    <property type="match status" value="1"/>
</dbReference>
<dbReference type="OrthoDB" id="412814at2759"/>
<comment type="catalytic activity">
    <reaction evidence="2">
        <text>Release of N-terminal proline from a peptide.</text>
        <dbReference type="EC" id="3.4.11.5"/>
    </reaction>
</comment>
<organism evidence="9 10">
    <name type="scientific">Umbelopsis vinacea</name>
    <dbReference type="NCBI Taxonomy" id="44442"/>
    <lineage>
        <taxon>Eukaryota</taxon>
        <taxon>Fungi</taxon>
        <taxon>Fungi incertae sedis</taxon>
        <taxon>Mucoromycota</taxon>
        <taxon>Mucoromycotina</taxon>
        <taxon>Umbelopsidomycetes</taxon>
        <taxon>Umbelopsidales</taxon>
        <taxon>Umbelopsidaceae</taxon>
        <taxon>Umbelopsis</taxon>
    </lineage>
</organism>
<dbReference type="InterPro" id="IPR023042">
    <property type="entry name" value="Peptidase_M17_leu_NH2_pept"/>
</dbReference>
<keyword evidence="5" id="KW-0645">Protease</keyword>
<evidence type="ECO:0000313" key="10">
    <source>
        <dbReference type="Proteomes" id="UP000612746"/>
    </source>
</evidence>
<evidence type="ECO:0000259" key="7">
    <source>
        <dbReference type="Pfam" id="PF00883"/>
    </source>
</evidence>
<evidence type="ECO:0000256" key="6">
    <source>
        <dbReference type="ARBA" id="ARBA00022801"/>
    </source>
</evidence>
<dbReference type="Pfam" id="PF02789">
    <property type="entry name" value="Peptidase_M17_N"/>
    <property type="match status" value="1"/>
</dbReference>
<dbReference type="Gene3D" id="3.40.220.10">
    <property type="entry name" value="Leucine Aminopeptidase, subunit E, domain 1"/>
    <property type="match status" value="1"/>
</dbReference>
<evidence type="ECO:0008006" key="11">
    <source>
        <dbReference type="Google" id="ProtNLM"/>
    </source>
</evidence>
<dbReference type="SUPFAM" id="SSF53187">
    <property type="entry name" value="Zn-dependent exopeptidases"/>
    <property type="match status" value="1"/>
</dbReference>
<evidence type="ECO:0000313" key="9">
    <source>
        <dbReference type="EMBL" id="KAG2183008.1"/>
    </source>
</evidence>
<feature type="domain" description="Cytosol aminopeptidase" evidence="7">
    <location>
        <begin position="195"/>
        <end position="531"/>
    </location>
</feature>
<dbReference type="CDD" id="cd00433">
    <property type="entry name" value="Peptidase_M17"/>
    <property type="match status" value="1"/>
</dbReference>
<evidence type="ECO:0000259" key="8">
    <source>
        <dbReference type="Pfam" id="PF02789"/>
    </source>
</evidence>
<keyword evidence="10" id="KW-1185">Reference proteome</keyword>
<comment type="caution">
    <text evidence="9">The sequence shown here is derived from an EMBL/GenBank/DDBJ whole genome shotgun (WGS) entry which is preliminary data.</text>
</comment>
<dbReference type="HAMAP" id="MF_00181">
    <property type="entry name" value="Cytosol_peptidase_M17"/>
    <property type="match status" value="1"/>
</dbReference>
<protein>
    <recommendedName>
        <fullName evidence="11">Cytosol aminopeptidase domain-containing protein</fullName>
    </recommendedName>
</protein>
<sequence length="540" mass="57803">MLALRTATRYTWRRPRNIGQVRLFTNTQGYDAIVLNASSDSGRLSLAESQLISQSTRNTILEQLSVSNFKKAGDVRVLYNVGGVKQVAVVNLGDRKQLNQGDNLEGKRLDAARTAAAIGVKALLNQDVQSIGIDISTSAHGAAEGATLATHSFDRLKNPKSRKPVVDIGPFLETIENVDPFLTWETGQIYGASQNLARSLMETPANLMTPKIFAEEIAYLLAGLEKVEVIVRDEEWASRQGMNSLIGVAKGSEEPLRFLEIQYKGGKEGDAPLGLVGKGVTFDSGGISIKPSNNMALMKGDMGGAATVAGALYGICKLGLPLNVTAVTPLCENMPSGRATKPGDVIKAMNGKSIEVIDTDAEGRLILADALYYLSSQHKPHSIIDLATLTGAMDVALGNAFAGVFTNSDNFWKQLDAAGHFTSDPFWRMPLHDAYLEEMTSSSVADLNNLGLGRSGGACSAAIFLKQFVSGIESAVPNVSGNPELDDAVEQAENEERIAWAHIDIAGVMDSKHSNGYHVKGMSGRPTRSLVELARNIASQ</sequence>
<evidence type="ECO:0000256" key="2">
    <source>
        <dbReference type="ARBA" id="ARBA00001585"/>
    </source>
</evidence>
<comment type="similarity">
    <text evidence="3">Belongs to the peptidase M17 family.</text>
</comment>
<dbReference type="PANTHER" id="PTHR11963:SF23">
    <property type="entry name" value="CYTOSOL AMINOPEPTIDASE"/>
    <property type="match status" value="1"/>
</dbReference>
<dbReference type="Pfam" id="PF00883">
    <property type="entry name" value="Peptidase_M17"/>
    <property type="match status" value="1"/>
</dbReference>
<dbReference type="InterPro" id="IPR000819">
    <property type="entry name" value="Peptidase_M17_C"/>
</dbReference>
<accession>A0A8H7UKD6</accession>
<dbReference type="GO" id="GO:0006508">
    <property type="term" value="P:proteolysis"/>
    <property type="evidence" value="ECO:0007669"/>
    <property type="project" value="UniProtKB-KW"/>
</dbReference>
<reference evidence="9" key="1">
    <citation type="submission" date="2020-12" db="EMBL/GenBank/DDBJ databases">
        <title>Metabolic potential, ecology and presence of endohyphal bacteria is reflected in genomic diversity of Mucoromycotina.</title>
        <authorList>
            <person name="Muszewska A."/>
            <person name="Okrasinska A."/>
            <person name="Steczkiewicz K."/>
            <person name="Drgas O."/>
            <person name="Orlowska M."/>
            <person name="Perlinska-Lenart U."/>
            <person name="Aleksandrzak-Piekarczyk T."/>
            <person name="Szatraj K."/>
            <person name="Zielenkiewicz U."/>
            <person name="Pilsyk S."/>
            <person name="Malc E."/>
            <person name="Mieczkowski P."/>
            <person name="Kruszewska J.S."/>
            <person name="Biernat P."/>
            <person name="Pawlowska J."/>
        </authorList>
    </citation>
    <scope>NUCLEOTIDE SEQUENCE</scope>
    <source>
        <strain evidence="9">WA0000051536</strain>
    </source>
</reference>
<keyword evidence="6" id="KW-0378">Hydrolase</keyword>
<dbReference type="InterPro" id="IPR043472">
    <property type="entry name" value="Macro_dom-like"/>
</dbReference>
<dbReference type="InterPro" id="IPR011356">
    <property type="entry name" value="Leucine_aapep/pepB"/>
</dbReference>
<dbReference type="InterPro" id="IPR008283">
    <property type="entry name" value="Peptidase_M17_N"/>
</dbReference>
<evidence type="ECO:0000256" key="5">
    <source>
        <dbReference type="ARBA" id="ARBA00022670"/>
    </source>
</evidence>
<keyword evidence="4" id="KW-0031">Aminopeptidase</keyword>
<gene>
    <name evidence="9" type="ORF">INT44_005989</name>
</gene>
<dbReference type="PRINTS" id="PR00481">
    <property type="entry name" value="LAMNOPPTDASE"/>
</dbReference>
<dbReference type="PANTHER" id="PTHR11963">
    <property type="entry name" value="LEUCINE AMINOPEPTIDASE-RELATED"/>
    <property type="match status" value="1"/>
</dbReference>
<name>A0A8H7UKD6_9FUNG</name>
<evidence type="ECO:0000256" key="1">
    <source>
        <dbReference type="ARBA" id="ARBA00000135"/>
    </source>
</evidence>
<feature type="domain" description="Peptidase M17 leucyl aminopeptidase N-terminal" evidence="8">
    <location>
        <begin position="45"/>
        <end position="160"/>
    </location>
</feature>
<dbReference type="Proteomes" id="UP000612746">
    <property type="component" value="Unassembled WGS sequence"/>
</dbReference>
<dbReference type="SUPFAM" id="SSF52949">
    <property type="entry name" value="Macro domain-like"/>
    <property type="match status" value="1"/>
</dbReference>
<dbReference type="GO" id="GO:0030145">
    <property type="term" value="F:manganese ion binding"/>
    <property type="evidence" value="ECO:0007669"/>
    <property type="project" value="InterPro"/>
</dbReference>
<dbReference type="GO" id="GO:0070006">
    <property type="term" value="F:metalloaminopeptidase activity"/>
    <property type="evidence" value="ECO:0007669"/>
    <property type="project" value="InterPro"/>
</dbReference>
<dbReference type="EMBL" id="JAEPRA010000007">
    <property type="protein sequence ID" value="KAG2183008.1"/>
    <property type="molecule type" value="Genomic_DNA"/>
</dbReference>
<proteinExistence type="inferred from homology"/>
<dbReference type="GO" id="GO:0005737">
    <property type="term" value="C:cytoplasm"/>
    <property type="evidence" value="ECO:0007669"/>
    <property type="project" value="InterPro"/>
</dbReference>